<dbReference type="PANTHER" id="PTHR43132">
    <property type="entry name" value="ARSENICAL RESISTANCE OPERON REPRESSOR ARSR-RELATED"/>
    <property type="match status" value="1"/>
</dbReference>
<sequence>MNDELAAKRLAELGNVTRLAIFRLLVQAGNNGLPVGYIQKTLAVPGSTLSHHISRLVSADLVQQRRDGRVLHCTARLDELQELVEFLLAECCSISH</sequence>
<evidence type="ECO:0000313" key="6">
    <source>
        <dbReference type="Proteomes" id="UP001500604"/>
    </source>
</evidence>
<dbReference type="NCBIfam" id="NF033788">
    <property type="entry name" value="HTH_metalloreg"/>
    <property type="match status" value="1"/>
</dbReference>
<keyword evidence="6" id="KW-1185">Reference proteome</keyword>
<organism evidence="5 6">
    <name type="scientific">Kistimonas scapharcae</name>
    <dbReference type="NCBI Taxonomy" id="1036133"/>
    <lineage>
        <taxon>Bacteria</taxon>
        <taxon>Pseudomonadati</taxon>
        <taxon>Pseudomonadota</taxon>
        <taxon>Gammaproteobacteria</taxon>
        <taxon>Oceanospirillales</taxon>
        <taxon>Endozoicomonadaceae</taxon>
        <taxon>Kistimonas</taxon>
    </lineage>
</organism>
<protein>
    <submittedName>
        <fullName evidence="5">Metalloregulator ArsR/SmtB family transcription factor</fullName>
    </submittedName>
</protein>
<evidence type="ECO:0000313" key="5">
    <source>
        <dbReference type="EMBL" id="GAA4650442.1"/>
    </source>
</evidence>
<dbReference type="InterPro" id="IPR051011">
    <property type="entry name" value="Metal_resp_trans_reg"/>
</dbReference>
<evidence type="ECO:0000256" key="2">
    <source>
        <dbReference type="ARBA" id="ARBA00023125"/>
    </source>
</evidence>
<dbReference type="EMBL" id="BAABFL010000396">
    <property type="protein sequence ID" value="GAA4650442.1"/>
    <property type="molecule type" value="Genomic_DNA"/>
</dbReference>
<dbReference type="InterPro" id="IPR011991">
    <property type="entry name" value="ArsR-like_HTH"/>
</dbReference>
<dbReference type="Pfam" id="PF12840">
    <property type="entry name" value="HTH_20"/>
    <property type="match status" value="1"/>
</dbReference>
<dbReference type="InterPro" id="IPR001845">
    <property type="entry name" value="HTH_ArsR_DNA-bd_dom"/>
</dbReference>
<proteinExistence type="predicted"/>
<dbReference type="CDD" id="cd00090">
    <property type="entry name" value="HTH_ARSR"/>
    <property type="match status" value="1"/>
</dbReference>
<evidence type="ECO:0000256" key="1">
    <source>
        <dbReference type="ARBA" id="ARBA00023015"/>
    </source>
</evidence>
<dbReference type="PANTHER" id="PTHR43132:SF2">
    <property type="entry name" value="ARSENICAL RESISTANCE OPERON REPRESSOR ARSR-RELATED"/>
    <property type="match status" value="1"/>
</dbReference>
<keyword evidence="3" id="KW-0804">Transcription</keyword>
<accession>A0ABP8V3H4</accession>
<reference evidence="6" key="1">
    <citation type="journal article" date="2019" name="Int. J. Syst. Evol. Microbiol.">
        <title>The Global Catalogue of Microorganisms (GCM) 10K type strain sequencing project: providing services to taxonomists for standard genome sequencing and annotation.</title>
        <authorList>
            <consortium name="The Broad Institute Genomics Platform"/>
            <consortium name="The Broad Institute Genome Sequencing Center for Infectious Disease"/>
            <person name="Wu L."/>
            <person name="Ma J."/>
        </authorList>
    </citation>
    <scope>NUCLEOTIDE SEQUENCE [LARGE SCALE GENOMIC DNA]</scope>
    <source>
        <strain evidence="6">JCM 17805</strain>
    </source>
</reference>
<dbReference type="InterPro" id="IPR036390">
    <property type="entry name" value="WH_DNA-bd_sf"/>
</dbReference>
<name>A0ABP8V3H4_9GAMM</name>
<evidence type="ECO:0000256" key="3">
    <source>
        <dbReference type="ARBA" id="ARBA00023163"/>
    </source>
</evidence>
<dbReference type="Proteomes" id="UP001500604">
    <property type="component" value="Unassembled WGS sequence"/>
</dbReference>
<dbReference type="InterPro" id="IPR036388">
    <property type="entry name" value="WH-like_DNA-bd_sf"/>
</dbReference>
<dbReference type="SUPFAM" id="SSF46785">
    <property type="entry name" value="Winged helix' DNA-binding domain"/>
    <property type="match status" value="1"/>
</dbReference>
<feature type="domain" description="HTH arsR-type" evidence="4">
    <location>
        <begin position="1"/>
        <end position="95"/>
    </location>
</feature>
<dbReference type="SMART" id="SM00418">
    <property type="entry name" value="HTH_ARSR"/>
    <property type="match status" value="1"/>
</dbReference>
<keyword evidence="1" id="KW-0805">Transcription regulation</keyword>
<comment type="caution">
    <text evidence="5">The sequence shown here is derived from an EMBL/GenBank/DDBJ whole genome shotgun (WGS) entry which is preliminary data.</text>
</comment>
<keyword evidence="2" id="KW-0238">DNA-binding</keyword>
<evidence type="ECO:0000259" key="4">
    <source>
        <dbReference type="PROSITE" id="PS50987"/>
    </source>
</evidence>
<gene>
    <name evidence="5" type="ORF">GCM10023116_27250</name>
</gene>
<dbReference type="PROSITE" id="PS50987">
    <property type="entry name" value="HTH_ARSR_2"/>
    <property type="match status" value="1"/>
</dbReference>
<dbReference type="Gene3D" id="1.10.10.10">
    <property type="entry name" value="Winged helix-like DNA-binding domain superfamily/Winged helix DNA-binding domain"/>
    <property type="match status" value="1"/>
</dbReference>
<dbReference type="RefSeq" id="WP_345196622.1">
    <property type="nucleotide sequence ID" value="NZ_BAABFL010000396.1"/>
</dbReference>